<organism evidence="1 2">
    <name type="scientific">Linum trigynum</name>
    <dbReference type="NCBI Taxonomy" id="586398"/>
    <lineage>
        <taxon>Eukaryota</taxon>
        <taxon>Viridiplantae</taxon>
        <taxon>Streptophyta</taxon>
        <taxon>Embryophyta</taxon>
        <taxon>Tracheophyta</taxon>
        <taxon>Spermatophyta</taxon>
        <taxon>Magnoliopsida</taxon>
        <taxon>eudicotyledons</taxon>
        <taxon>Gunneridae</taxon>
        <taxon>Pentapetalae</taxon>
        <taxon>rosids</taxon>
        <taxon>fabids</taxon>
        <taxon>Malpighiales</taxon>
        <taxon>Linaceae</taxon>
        <taxon>Linum</taxon>
    </lineage>
</organism>
<sequence>MEKCPTRYLRREFTGIMYREMARVWKWNGGGQANPGLVDGIANYVCMKANLAPVGQSAKSRCGARWDQGGDVIARFLDYCDNLRKGFVADLNMKMKYSYSNNYFQHLLEKSVNQV</sequence>
<gene>
    <name evidence="1" type="ORF">LTRI10_LOCUS20072</name>
</gene>
<dbReference type="Pfam" id="PF04450">
    <property type="entry name" value="BSP"/>
    <property type="match status" value="1"/>
</dbReference>
<evidence type="ECO:0000313" key="1">
    <source>
        <dbReference type="EMBL" id="CAL1378497.1"/>
    </source>
</evidence>
<dbReference type="Proteomes" id="UP001497516">
    <property type="component" value="Chromosome 3"/>
</dbReference>
<reference evidence="1 2" key="1">
    <citation type="submission" date="2024-04" db="EMBL/GenBank/DDBJ databases">
        <authorList>
            <person name="Fracassetti M."/>
        </authorList>
    </citation>
    <scope>NUCLEOTIDE SEQUENCE [LARGE SCALE GENOMIC DNA]</scope>
</reference>
<dbReference type="PANTHER" id="PTHR33321">
    <property type="match status" value="1"/>
</dbReference>
<accession>A0AAV2DYA0</accession>
<evidence type="ECO:0000313" key="2">
    <source>
        <dbReference type="Proteomes" id="UP001497516"/>
    </source>
</evidence>
<dbReference type="PANTHER" id="PTHR33321:SF12">
    <property type="entry name" value="PLANT BASIC SECRETORY PROTEIN (BSP) FAMILY PROTEIN"/>
    <property type="match status" value="1"/>
</dbReference>
<proteinExistence type="predicted"/>
<keyword evidence="2" id="KW-1185">Reference proteome</keyword>
<protein>
    <submittedName>
        <fullName evidence="1">Uncharacterized protein</fullName>
    </submittedName>
</protein>
<dbReference type="EMBL" id="OZ034816">
    <property type="protein sequence ID" value="CAL1378497.1"/>
    <property type="molecule type" value="Genomic_DNA"/>
</dbReference>
<dbReference type="AlphaFoldDB" id="A0AAV2DYA0"/>
<dbReference type="InterPro" id="IPR007541">
    <property type="entry name" value="Uncharacterised_BSP"/>
</dbReference>
<name>A0AAV2DYA0_9ROSI</name>